<evidence type="ECO:0000256" key="2">
    <source>
        <dbReference type="SAM" id="SignalP"/>
    </source>
</evidence>
<dbReference type="Gene3D" id="2.130.10.30">
    <property type="entry name" value="Regulator of chromosome condensation 1/beta-lactamase-inhibitor protein II"/>
    <property type="match status" value="4"/>
</dbReference>
<keyword evidence="2" id="KW-0732">Signal</keyword>
<dbReference type="PANTHER" id="PTHR22870:SF408">
    <property type="entry name" value="OS09G0560450 PROTEIN"/>
    <property type="match status" value="1"/>
</dbReference>
<gene>
    <name evidence="4" type="ORF">NM961_13515</name>
</gene>
<dbReference type="Proteomes" id="UP001165498">
    <property type="component" value="Unassembled WGS sequence"/>
</dbReference>
<evidence type="ECO:0000256" key="1">
    <source>
        <dbReference type="ARBA" id="ARBA00022737"/>
    </source>
</evidence>
<sequence length="754" mass="75909">MSDCPLRLPHLALAGLLALLPALAARAGDARGIALPLQPVTALANGVNHACAIAEGGKVFCWGYNLYGQLGSGDDTSTVDPTLVRGLPGAAVSLAAGMYHSCAVAGGKVWCWGNNDYGQLGNNNPDGNLVPVEVQGLGGTATAVTAGYYHTCAVVDNGIKCWGANAYGSLGNGDDNDSYLPVSAAGLSGPFSQIAAGLLHTCAVNAEGLWCWGYNFSGQIGNSTRLNQYEPVAVDGLPAAVVRIAPGSEHSCAALANGSVYCWGANGSGQLGTGGSDPATHPVAVTGLAGAASAVATGALHSCARVGDRVQCWGDNTYNQIGSHPDGSAVPVNLSTLGGVADVSARTYYGCARLDDASLACWGYNLRGQLGDASALLRTAPVHTLPPGSGVSAVAAGSAHSCAAVPEGLKCWGYNASGALGLGEFSVFDSIPNLVRGFTHAVSSVSGGADHTCAVYDGGVWCWGDNEFGQLGIGEDEPAQEIPRLLPGLADSVSQVSAGENFACALRLGAVWCWGAGANGQLGNGATEDSYTPVQVSGLDGGVSAIAAGVSHACAVQFGAAKCWGINTDGQLGLGTNDGLRSTPQQVSGLASGVSLLTGGYTHTCAVVDGGARCWGYDGYGQLGNGIYDDASYVPQAVVGLDSGVQNLVAGDDVTCAVHDDSALCWGADYEGDLGNGGPVRTRRLVPTPVLGMSNIAAGPLAIRGTHVCAATRAGGLHCWGDDLLGPLGVGRAVLASKPRPVLRQDQLFANGLD</sequence>
<dbReference type="PANTHER" id="PTHR22870">
    <property type="entry name" value="REGULATOR OF CHROMOSOME CONDENSATION"/>
    <property type="match status" value="1"/>
</dbReference>
<protein>
    <recommendedName>
        <fullName evidence="3">RCC1-like domain-containing protein</fullName>
    </recommendedName>
</protein>
<reference evidence="4" key="1">
    <citation type="submission" date="2022-07" db="EMBL/GenBank/DDBJ databases">
        <title>Tahibacter sp., a new gammaproteobacterium isolated from the silt sample collected at pig farm.</title>
        <authorList>
            <person name="Chen H."/>
        </authorList>
    </citation>
    <scope>NUCLEOTIDE SEQUENCE</scope>
    <source>
        <strain evidence="4">P2K</strain>
    </source>
</reference>
<dbReference type="Pfam" id="PF25390">
    <property type="entry name" value="WD40_RLD"/>
    <property type="match status" value="1"/>
</dbReference>
<feature type="chain" id="PRO_5045602532" description="RCC1-like domain-containing protein" evidence="2">
    <location>
        <begin position="25"/>
        <end position="754"/>
    </location>
</feature>
<dbReference type="InterPro" id="IPR000408">
    <property type="entry name" value="Reg_chr_condens"/>
</dbReference>
<dbReference type="SUPFAM" id="SSF50985">
    <property type="entry name" value="RCC1/BLIP-II"/>
    <property type="match status" value="2"/>
</dbReference>
<evidence type="ECO:0000313" key="4">
    <source>
        <dbReference type="EMBL" id="MCQ4165733.1"/>
    </source>
</evidence>
<comment type="caution">
    <text evidence="4">The sequence shown here is derived from an EMBL/GenBank/DDBJ whole genome shotgun (WGS) entry which is preliminary data.</text>
</comment>
<feature type="signal peptide" evidence="2">
    <location>
        <begin position="1"/>
        <end position="24"/>
    </location>
</feature>
<proteinExistence type="predicted"/>
<accession>A0ABT1QTV6</accession>
<dbReference type="RefSeq" id="WP_255914922.1">
    <property type="nucleotide sequence ID" value="NZ_JANFQO010000011.1"/>
</dbReference>
<dbReference type="InterPro" id="IPR051210">
    <property type="entry name" value="Ub_ligase/GEF_domain"/>
</dbReference>
<dbReference type="PROSITE" id="PS50012">
    <property type="entry name" value="RCC1_3"/>
    <property type="match status" value="11"/>
</dbReference>
<keyword evidence="1" id="KW-0677">Repeat</keyword>
<name>A0ABT1QTV6_9GAMM</name>
<organism evidence="4 5">
    <name type="scientific">Tahibacter harae</name>
    <dbReference type="NCBI Taxonomy" id="2963937"/>
    <lineage>
        <taxon>Bacteria</taxon>
        <taxon>Pseudomonadati</taxon>
        <taxon>Pseudomonadota</taxon>
        <taxon>Gammaproteobacteria</taxon>
        <taxon>Lysobacterales</taxon>
        <taxon>Rhodanobacteraceae</taxon>
        <taxon>Tahibacter</taxon>
    </lineage>
</organism>
<keyword evidence="5" id="KW-1185">Reference proteome</keyword>
<feature type="domain" description="RCC1-like" evidence="3">
    <location>
        <begin position="184"/>
        <end position="453"/>
    </location>
</feature>
<dbReference type="InterPro" id="IPR058923">
    <property type="entry name" value="RCC1-like_dom"/>
</dbReference>
<dbReference type="EMBL" id="JANFQO010000011">
    <property type="protein sequence ID" value="MCQ4165733.1"/>
    <property type="molecule type" value="Genomic_DNA"/>
</dbReference>
<evidence type="ECO:0000259" key="3">
    <source>
        <dbReference type="Pfam" id="PF25390"/>
    </source>
</evidence>
<dbReference type="PRINTS" id="PR00633">
    <property type="entry name" value="RCCNDNSATION"/>
</dbReference>
<dbReference type="InterPro" id="IPR009091">
    <property type="entry name" value="RCC1/BLIP-II"/>
</dbReference>
<dbReference type="Pfam" id="PF00415">
    <property type="entry name" value="RCC1"/>
    <property type="match status" value="6"/>
</dbReference>
<evidence type="ECO:0000313" key="5">
    <source>
        <dbReference type="Proteomes" id="UP001165498"/>
    </source>
</evidence>